<feature type="transmembrane region" description="Helical" evidence="9">
    <location>
        <begin position="356"/>
        <end position="376"/>
    </location>
</feature>
<evidence type="ECO:0000256" key="9">
    <source>
        <dbReference type="SAM" id="Phobius"/>
    </source>
</evidence>
<dbReference type="OrthoDB" id="508119at2759"/>
<dbReference type="AlphaFoldDB" id="A0A1Y2G7Y6"/>
<dbReference type="PROSITE" id="PS50850">
    <property type="entry name" value="MFS"/>
    <property type="match status" value="1"/>
</dbReference>
<sequence length="505" mass="55042">MGLKIVETKPTPPEIYNVKIYVTAIIIAAGAMLFGYCASFIGSTLTLPAFKNDFLPGLTAAEVSSTSANIISVFQAGAFFGALAGYPSMETIGRKWTLLGTTVLFLVGAVLQVAATHQIGMIYAGRVLAGLSVGVITAVCPVYLAELSPPSIRGRLIGFYEIGYQILAVIGFWLIYGIKQHMDPASSVTWRIPFAIQFIPGGILLAGCFFLAESPRYLIKAGHPEKAAANLCWLRNLEPTHPYIEEELAATVIEINREREITFGLKGGKVARYFRGLWNEASAKGIRNRLIIGAFVMMWQNMSGINAINYYSPTLFASIGVEDTLLYTGIYGVLKAAASMVFFFLFVDSWGRRKPLIYGGICSGLCLLYVAIYIKIGHPDTAEVVTASTQAGGKAAVAGIMLFSIFYCFGWNGLAWVICGEIYPTRIRGACAAWTAMWQWVFQFIIARETPAMASGMGWGMFLLFALFNFASVIFVIIWLPETVSRLVFEQSRASAASAELRAAC</sequence>
<evidence type="ECO:0000256" key="1">
    <source>
        <dbReference type="ARBA" id="ARBA00004141"/>
    </source>
</evidence>
<dbReference type="PANTHER" id="PTHR48022">
    <property type="entry name" value="PLASTIDIC GLUCOSE TRANSPORTER 4"/>
    <property type="match status" value="1"/>
</dbReference>
<dbReference type="InterPro" id="IPR036259">
    <property type="entry name" value="MFS_trans_sf"/>
</dbReference>
<organism evidence="11 12">
    <name type="scientific">Leucosporidium creatinivorum</name>
    <dbReference type="NCBI Taxonomy" id="106004"/>
    <lineage>
        <taxon>Eukaryota</taxon>
        <taxon>Fungi</taxon>
        <taxon>Dikarya</taxon>
        <taxon>Basidiomycota</taxon>
        <taxon>Pucciniomycotina</taxon>
        <taxon>Microbotryomycetes</taxon>
        <taxon>Leucosporidiales</taxon>
        <taxon>Leucosporidium</taxon>
    </lineage>
</organism>
<feature type="transmembrane region" description="Helical" evidence="9">
    <location>
        <begin position="190"/>
        <end position="212"/>
    </location>
</feature>
<dbReference type="GO" id="GO:0016020">
    <property type="term" value="C:membrane"/>
    <property type="evidence" value="ECO:0007669"/>
    <property type="project" value="UniProtKB-SubCell"/>
</dbReference>
<reference evidence="11 12" key="1">
    <citation type="submission" date="2016-07" db="EMBL/GenBank/DDBJ databases">
        <title>Pervasive Adenine N6-methylation of Active Genes in Fungi.</title>
        <authorList>
            <consortium name="DOE Joint Genome Institute"/>
            <person name="Mondo S.J."/>
            <person name="Dannebaum R.O."/>
            <person name="Kuo R.C."/>
            <person name="Labutti K."/>
            <person name="Haridas S."/>
            <person name="Kuo A."/>
            <person name="Salamov A."/>
            <person name="Ahrendt S.R."/>
            <person name="Lipzen A."/>
            <person name="Sullivan W."/>
            <person name="Andreopoulos W.B."/>
            <person name="Clum A."/>
            <person name="Lindquist E."/>
            <person name="Daum C."/>
            <person name="Ramamoorthy G.K."/>
            <person name="Gryganskyi A."/>
            <person name="Culley D."/>
            <person name="Magnuson J.K."/>
            <person name="James T.Y."/>
            <person name="O'Malley M.A."/>
            <person name="Stajich J.E."/>
            <person name="Spatafora J.W."/>
            <person name="Visel A."/>
            <person name="Grigoriev I.V."/>
        </authorList>
    </citation>
    <scope>NUCLEOTIDE SEQUENCE [LARGE SCALE GENOMIC DNA]</scope>
    <source>
        <strain evidence="11 12">62-1032</strain>
    </source>
</reference>
<feature type="transmembrane region" description="Helical" evidence="9">
    <location>
        <begin position="396"/>
        <end position="418"/>
    </location>
</feature>
<dbReference type="InParanoid" id="A0A1Y2G7Y6"/>
<keyword evidence="6 9" id="KW-0472">Membrane</keyword>
<dbReference type="Pfam" id="PF00083">
    <property type="entry name" value="Sugar_tr"/>
    <property type="match status" value="1"/>
</dbReference>
<evidence type="ECO:0000313" key="12">
    <source>
        <dbReference type="Proteomes" id="UP000193467"/>
    </source>
</evidence>
<dbReference type="InterPro" id="IPR005829">
    <property type="entry name" value="Sugar_transporter_CS"/>
</dbReference>
<keyword evidence="4 9" id="KW-0812">Transmembrane</keyword>
<evidence type="ECO:0000256" key="4">
    <source>
        <dbReference type="ARBA" id="ARBA00022692"/>
    </source>
</evidence>
<gene>
    <name evidence="11" type="ORF">BCR35DRAFT_298153</name>
</gene>
<feature type="transmembrane region" description="Helical" evidence="9">
    <location>
        <begin position="430"/>
        <end position="447"/>
    </location>
</feature>
<comment type="similarity">
    <text evidence="2 8">Belongs to the major facilitator superfamily. Sugar transporter (TC 2.A.1.1) family.</text>
</comment>
<dbReference type="EMBL" id="MCGR01000001">
    <property type="protein sequence ID" value="ORY92668.1"/>
    <property type="molecule type" value="Genomic_DNA"/>
</dbReference>
<dbReference type="PROSITE" id="PS00217">
    <property type="entry name" value="SUGAR_TRANSPORT_2"/>
    <property type="match status" value="1"/>
</dbReference>
<dbReference type="NCBIfam" id="TIGR00879">
    <property type="entry name" value="SP"/>
    <property type="match status" value="1"/>
</dbReference>
<comment type="subcellular location">
    <subcellularLocation>
        <location evidence="1">Membrane</location>
        <topology evidence="1">Multi-pass membrane protein</topology>
    </subcellularLocation>
</comment>
<dbReference type="InterPro" id="IPR050360">
    <property type="entry name" value="MFS_Sugar_Transporters"/>
</dbReference>
<evidence type="ECO:0000313" key="11">
    <source>
        <dbReference type="EMBL" id="ORY92668.1"/>
    </source>
</evidence>
<dbReference type="PRINTS" id="PR00171">
    <property type="entry name" value="SUGRTRNSPORT"/>
</dbReference>
<dbReference type="InterPro" id="IPR005828">
    <property type="entry name" value="MFS_sugar_transport-like"/>
</dbReference>
<feature type="transmembrane region" description="Helical" evidence="9">
    <location>
        <begin position="290"/>
        <end position="312"/>
    </location>
</feature>
<feature type="transmembrane region" description="Helical" evidence="9">
    <location>
        <begin position="96"/>
        <end position="115"/>
    </location>
</feature>
<dbReference type="InterPro" id="IPR003663">
    <property type="entry name" value="Sugar/inositol_transpt"/>
</dbReference>
<evidence type="ECO:0000259" key="10">
    <source>
        <dbReference type="PROSITE" id="PS50850"/>
    </source>
</evidence>
<dbReference type="PANTHER" id="PTHR48022:SF60">
    <property type="entry name" value="MAJOR FACILITATOR SUPERFAMILY (MFS) PROFILE DOMAIN-CONTAINING PROTEIN"/>
    <property type="match status" value="1"/>
</dbReference>
<accession>A0A1Y2G7Y6</accession>
<feature type="transmembrane region" description="Helical" evidence="9">
    <location>
        <begin position="63"/>
        <end position="84"/>
    </location>
</feature>
<dbReference type="GO" id="GO:0005351">
    <property type="term" value="F:carbohydrate:proton symporter activity"/>
    <property type="evidence" value="ECO:0007669"/>
    <property type="project" value="TreeGrafter"/>
</dbReference>
<name>A0A1Y2G7Y6_9BASI</name>
<evidence type="ECO:0000256" key="5">
    <source>
        <dbReference type="ARBA" id="ARBA00022989"/>
    </source>
</evidence>
<keyword evidence="3 8" id="KW-0813">Transport</keyword>
<feature type="transmembrane region" description="Helical" evidence="9">
    <location>
        <begin position="324"/>
        <end position="347"/>
    </location>
</feature>
<dbReference type="Proteomes" id="UP000193467">
    <property type="component" value="Unassembled WGS sequence"/>
</dbReference>
<evidence type="ECO:0000256" key="2">
    <source>
        <dbReference type="ARBA" id="ARBA00010992"/>
    </source>
</evidence>
<feature type="transmembrane region" description="Helical" evidence="9">
    <location>
        <begin position="20"/>
        <end position="43"/>
    </location>
</feature>
<evidence type="ECO:0000256" key="7">
    <source>
        <dbReference type="ARBA" id="ARBA00049119"/>
    </source>
</evidence>
<evidence type="ECO:0000256" key="3">
    <source>
        <dbReference type="ARBA" id="ARBA00022448"/>
    </source>
</evidence>
<feature type="transmembrane region" description="Helical" evidence="9">
    <location>
        <begin position="121"/>
        <end position="145"/>
    </location>
</feature>
<keyword evidence="5 9" id="KW-1133">Transmembrane helix</keyword>
<evidence type="ECO:0000256" key="6">
    <source>
        <dbReference type="ARBA" id="ARBA00023136"/>
    </source>
</evidence>
<comment type="caution">
    <text evidence="11">The sequence shown here is derived from an EMBL/GenBank/DDBJ whole genome shotgun (WGS) entry which is preliminary data.</text>
</comment>
<feature type="domain" description="Major facilitator superfamily (MFS) profile" evidence="10">
    <location>
        <begin position="23"/>
        <end position="484"/>
    </location>
</feature>
<feature type="transmembrane region" description="Helical" evidence="9">
    <location>
        <begin position="459"/>
        <end position="480"/>
    </location>
</feature>
<feature type="transmembrane region" description="Helical" evidence="9">
    <location>
        <begin position="157"/>
        <end position="178"/>
    </location>
</feature>
<evidence type="ECO:0000256" key="8">
    <source>
        <dbReference type="RuleBase" id="RU003346"/>
    </source>
</evidence>
<dbReference type="Gene3D" id="1.20.1250.20">
    <property type="entry name" value="MFS general substrate transporter like domains"/>
    <property type="match status" value="1"/>
</dbReference>
<dbReference type="SUPFAM" id="SSF103473">
    <property type="entry name" value="MFS general substrate transporter"/>
    <property type="match status" value="1"/>
</dbReference>
<dbReference type="InterPro" id="IPR020846">
    <property type="entry name" value="MFS_dom"/>
</dbReference>
<proteinExistence type="inferred from homology"/>
<keyword evidence="12" id="KW-1185">Reference proteome</keyword>
<protein>
    <submittedName>
        <fullName evidence="11">Putative hexose transport-related protein</fullName>
    </submittedName>
</protein>
<comment type="catalytic activity">
    <reaction evidence="7">
        <text>myo-inositol(out) + H(+)(out) = myo-inositol(in) + H(+)(in)</text>
        <dbReference type="Rhea" id="RHEA:60364"/>
        <dbReference type="ChEBI" id="CHEBI:15378"/>
        <dbReference type="ChEBI" id="CHEBI:17268"/>
    </reaction>
</comment>